<feature type="transmembrane region" description="Helical" evidence="7">
    <location>
        <begin position="25"/>
        <end position="44"/>
    </location>
</feature>
<keyword evidence="3 7" id="KW-0812">Transmembrane</keyword>
<evidence type="ECO:0000256" key="7">
    <source>
        <dbReference type="SAM" id="Phobius"/>
    </source>
</evidence>
<evidence type="ECO:0000256" key="4">
    <source>
        <dbReference type="ARBA" id="ARBA00022989"/>
    </source>
</evidence>
<feature type="transmembrane region" description="Helical" evidence="7">
    <location>
        <begin position="122"/>
        <end position="142"/>
    </location>
</feature>
<evidence type="ECO:0000313" key="10">
    <source>
        <dbReference type="Proteomes" id="UP000518206"/>
    </source>
</evidence>
<keyword evidence="4 7" id="KW-1133">Transmembrane helix</keyword>
<evidence type="ECO:0000256" key="6">
    <source>
        <dbReference type="SAM" id="MobiDB-lite"/>
    </source>
</evidence>
<dbReference type="InterPro" id="IPR051401">
    <property type="entry name" value="GtrA_CellWall_Glycosyl"/>
</dbReference>
<dbReference type="InterPro" id="IPR007267">
    <property type="entry name" value="GtrA_DPMS_TM"/>
</dbReference>
<evidence type="ECO:0000259" key="8">
    <source>
        <dbReference type="Pfam" id="PF04138"/>
    </source>
</evidence>
<dbReference type="GO" id="GO:0000271">
    <property type="term" value="P:polysaccharide biosynthetic process"/>
    <property type="evidence" value="ECO:0007669"/>
    <property type="project" value="InterPro"/>
</dbReference>
<dbReference type="PANTHER" id="PTHR38459">
    <property type="entry name" value="PROPHAGE BACTOPRENOL-LINKED GLUCOSE TRANSLOCASE HOMOLOG"/>
    <property type="match status" value="1"/>
</dbReference>
<protein>
    <submittedName>
        <fullName evidence="9">Putative flippase GtrA</fullName>
    </submittedName>
</protein>
<dbReference type="PANTHER" id="PTHR38459:SF6">
    <property type="entry name" value="ARABINOGALACTAN BIOSYNTHESIS RECRUITING PROTEIN RV3789"/>
    <property type="match status" value="1"/>
</dbReference>
<evidence type="ECO:0000256" key="3">
    <source>
        <dbReference type="ARBA" id="ARBA00022692"/>
    </source>
</evidence>
<accession>A0A7W4UEU0</accession>
<gene>
    <name evidence="9" type="ORF">FHR80_001786</name>
</gene>
<feature type="transmembrane region" description="Helical" evidence="7">
    <location>
        <begin position="93"/>
        <end position="116"/>
    </location>
</feature>
<proteinExistence type="inferred from homology"/>
<feature type="domain" description="GtrA/DPMS transmembrane" evidence="8">
    <location>
        <begin position="24"/>
        <end position="148"/>
    </location>
</feature>
<feature type="compositionally biased region" description="Low complexity" evidence="6">
    <location>
        <begin position="178"/>
        <end position="190"/>
    </location>
</feature>
<name>A0A7W4UEU0_9CELL</name>
<organism evidence="9 10">
    <name type="scientific">Cellulomonas cellasea</name>
    <dbReference type="NCBI Taxonomy" id="43670"/>
    <lineage>
        <taxon>Bacteria</taxon>
        <taxon>Bacillati</taxon>
        <taxon>Actinomycetota</taxon>
        <taxon>Actinomycetes</taxon>
        <taxon>Micrococcales</taxon>
        <taxon>Cellulomonadaceae</taxon>
        <taxon>Cellulomonas</taxon>
    </lineage>
</organism>
<feature type="transmembrane region" description="Helical" evidence="7">
    <location>
        <begin position="56"/>
        <end position="73"/>
    </location>
</feature>
<evidence type="ECO:0000256" key="5">
    <source>
        <dbReference type="ARBA" id="ARBA00023136"/>
    </source>
</evidence>
<dbReference type="Pfam" id="PF04138">
    <property type="entry name" value="GtrA_DPMS_TM"/>
    <property type="match status" value="1"/>
</dbReference>
<comment type="caution">
    <text evidence="9">The sequence shown here is derived from an EMBL/GenBank/DDBJ whole genome shotgun (WGS) entry which is preliminary data.</text>
</comment>
<sequence>MTSTPGAGPARLLALRVRVLELARFLSVGGVAFVVDLGLFNLLRFGPGELLVEKPITARVLSIAAATVVSWLGNRHWTFAEHRTARRGREFTAYALVNAAGVVLGIGTLALSHYVLGFTTPLADNVANVIGIGLGTVVRYIGYKTLVFTSASGDVVPTAAPPVVLEDVTATDEPLLATTTGPDGTPTGSTVAGRTFPDGAAPDATVHGRSALDEPAVPSLDRA</sequence>
<dbReference type="RefSeq" id="WP_183295715.1">
    <property type="nucleotide sequence ID" value="NZ_JACHVX010000002.1"/>
</dbReference>
<comment type="subcellular location">
    <subcellularLocation>
        <location evidence="1">Membrane</location>
        <topology evidence="1">Multi-pass membrane protein</topology>
    </subcellularLocation>
</comment>
<evidence type="ECO:0000313" key="9">
    <source>
        <dbReference type="EMBL" id="MBB2922874.1"/>
    </source>
</evidence>
<reference evidence="9 10" key="2">
    <citation type="submission" date="2020-08" db="EMBL/GenBank/DDBJ databases">
        <authorList>
            <person name="Partida-Martinez L."/>
            <person name="Huntemann M."/>
            <person name="Clum A."/>
            <person name="Wang J."/>
            <person name="Palaniappan K."/>
            <person name="Ritter S."/>
            <person name="Chen I.-M."/>
            <person name="Stamatis D."/>
            <person name="Reddy T."/>
            <person name="O'Malley R."/>
            <person name="Daum C."/>
            <person name="Shapiro N."/>
            <person name="Ivanova N."/>
            <person name="Kyrpides N."/>
            <person name="Woyke T."/>
        </authorList>
    </citation>
    <scope>NUCLEOTIDE SEQUENCE [LARGE SCALE GENOMIC DNA]</scope>
    <source>
        <strain evidence="9 10">RAS26</strain>
    </source>
</reference>
<feature type="region of interest" description="Disordered" evidence="6">
    <location>
        <begin position="175"/>
        <end position="223"/>
    </location>
</feature>
<dbReference type="EMBL" id="JACHVX010000002">
    <property type="protein sequence ID" value="MBB2922874.1"/>
    <property type="molecule type" value="Genomic_DNA"/>
</dbReference>
<reference evidence="9 10" key="1">
    <citation type="submission" date="2020-08" db="EMBL/GenBank/DDBJ databases">
        <title>The Agave Microbiome: Exploring the role of microbial communities in plant adaptations to desert environments.</title>
        <authorList>
            <person name="Partida-Martinez L.P."/>
        </authorList>
    </citation>
    <scope>NUCLEOTIDE SEQUENCE [LARGE SCALE GENOMIC DNA]</scope>
    <source>
        <strain evidence="9 10">RAS26</strain>
    </source>
</reference>
<comment type="similarity">
    <text evidence="2">Belongs to the GtrA family.</text>
</comment>
<dbReference type="GO" id="GO:0005886">
    <property type="term" value="C:plasma membrane"/>
    <property type="evidence" value="ECO:0007669"/>
    <property type="project" value="TreeGrafter"/>
</dbReference>
<evidence type="ECO:0000256" key="2">
    <source>
        <dbReference type="ARBA" id="ARBA00009399"/>
    </source>
</evidence>
<dbReference type="AlphaFoldDB" id="A0A7W4UEU0"/>
<evidence type="ECO:0000256" key="1">
    <source>
        <dbReference type="ARBA" id="ARBA00004141"/>
    </source>
</evidence>
<keyword evidence="5 7" id="KW-0472">Membrane</keyword>
<dbReference type="Proteomes" id="UP000518206">
    <property type="component" value="Unassembled WGS sequence"/>
</dbReference>